<dbReference type="InterPro" id="IPR004087">
    <property type="entry name" value="KH_dom"/>
</dbReference>
<dbReference type="PROSITE" id="PS50819">
    <property type="entry name" value="INTEIN_ENDONUCLEASE"/>
    <property type="match status" value="1"/>
</dbReference>
<keyword evidence="3" id="KW-0963">Cytoplasm</keyword>
<dbReference type="InterPro" id="IPR004860">
    <property type="entry name" value="LAGLIDADG_dom"/>
</dbReference>
<evidence type="ECO:0000256" key="2">
    <source>
        <dbReference type="ARBA" id="ARBA00010393"/>
    </source>
</evidence>
<keyword evidence="5" id="KW-0067">ATP-binding</keyword>
<dbReference type="Gene3D" id="3.10.28.10">
    <property type="entry name" value="Homing endonucleases"/>
    <property type="match status" value="1"/>
</dbReference>
<dbReference type="InterPro" id="IPR051451">
    <property type="entry name" value="PhoH2-like"/>
</dbReference>
<dbReference type="InterPro" id="IPR003714">
    <property type="entry name" value="PhoH"/>
</dbReference>
<keyword evidence="4" id="KW-0547">Nucleotide-binding</keyword>
<dbReference type="InterPro" id="IPR027417">
    <property type="entry name" value="P-loop_NTPase"/>
</dbReference>
<evidence type="ECO:0000256" key="7">
    <source>
        <dbReference type="PROSITE-ProRule" id="PRU00117"/>
    </source>
</evidence>
<dbReference type="SUPFAM" id="SSF55608">
    <property type="entry name" value="Homing endonucleases"/>
    <property type="match status" value="1"/>
</dbReference>
<dbReference type="Pfam" id="PF14528">
    <property type="entry name" value="LAGLIDADG_3"/>
    <property type="match status" value="1"/>
</dbReference>
<dbReference type="GO" id="GO:0003723">
    <property type="term" value="F:RNA binding"/>
    <property type="evidence" value="ECO:0007669"/>
    <property type="project" value="UniProtKB-UniRule"/>
</dbReference>
<dbReference type="Gene3D" id="2.170.16.10">
    <property type="entry name" value="Hedgehog/Intein (Hint) domain"/>
    <property type="match status" value="1"/>
</dbReference>
<reference evidence="9" key="2">
    <citation type="journal article" date="2022" name="BMC Genomics">
        <title>Comparative genome analysis of mycobacteria focusing on tRNA and non-coding RNA.</title>
        <authorList>
            <person name="Behra P.R.K."/>
            <person name="Pettersson B.M.F."/>
            <person name="Ramesh M."/>
            <person name="Das S."/>
            <person name="Dasgupta S."/>
            <person name="Kirsebom L.A."/>
        </authorList>
    </citation>
    <scope>NUCLEOTIDE SEQUENCE</scope>
    <source>
        <strain evidence="9">DSM 45406</strain>
    </source>
</reference>
<evidence type="ECO:0000313" key="10">
    <source>
        <dbReference type="Proteomes" id="UP001140272"/>
    </source>
</evidence>
<dbReference type="GO" id="GO:0005829">
    <property type="term" value="C:cytosol"/>
    <property type="evidence" value="ECO:0007669"/>
    <property type="project" value="TreeGrafter"/>
</dbReference>
<dbReference type="InterPro" id="IPR036844">
    <property type="entry name" value="Hint_dom_sf"/>
</dbReference>
<protein>
    <recommendedName>
        <fullName evidence="6">PhoH-like protein</fullName>
    </recommendedName>
</protein>
<evidence type="ECO:0000256" key="6">
    <source>
        <dbReference type="ARBA" id="ARBA00039970"/>
    </source>
</evidence>
<dbReference type="SUPFAM" id="SSF52540">
    <property type="entry name" value="P-loop containing nucleoside triphosphate hydrolases"/>
    <property type="match status" value="2"/>
</dbReference>
<evidence type="ECO:0000256" key="1">
    <source>
        <dbReference type="ARBA" id="ARBA00004496"/>
    </source>
</evidence>
<comment type="caution">
    <text evidence="9">The sequence shown here is derived from an EMBL/GenBank/DDBJ whole genome shotgun (WGS) entry which is preliminary data.</text>
</comment>
<evidence type="ECO:0000256" key="3">
    <source>
        <dbReference type="ARBA" id="ARBA00022490"/>
    </source>
</evidence>
<name>A0A9X2YH24_9MYCO</name>
<proteinExistence type="inferred from homology"/>
<dbReference type="SMART" id="SM00322">
    <property type="entry name" value="KH"/>
    <property type="match status" value="1"/>
</dbReference>
<dbReference type="InterPro" id="IPR027434">
    <property type="entry name" value="Homing_endonucl"/>
</dbReference>
<dbReference type="GO" id="GO:0005524">
    <property type="term" value="F:ATP binding"/>
    <property type="evidence" value="ECO:0007669"/>
    <property type="project" value="UniProtKB-KW"/>
</dbReference>
<dbReference type="InterPro" id="IPR004042">
    <property type="entry name" value="Intein_endonuc_central"/>
</dbReference>
<dbReference type="Gene3D" id="3.40.50.300">
    <property type="entry name" value="P-loop containing nucleotide triphosphate hydrolases"/>
    <property type="match status" value="2"/>
</dbReference>
<dbReference type="PANTHER" id="PTHR30473">
    <property type="entry name" value="PROTEIN PHOH"/>
    <property type="match status" value="1"/>
</dbReference>
<dbReference type="PANTHER" id="PTHR30473:SF1">
    <property type="entry name" value="PHOH-LIKE PROTEIN"/>
    <property type="match status" value="1"/>
</dbReference>
<gene>
    <name evidence="9" type="ORF">H7H73_26690</name>
</gene>
<organism evidence="9 10">
    <name type="scientific">Mycolicibacterium rufum</name>
    <dbReference type="NCBI Taxonomy" id="318424"/>
    <lineage>
        <taxon>Bacteria</taxon>
        <taxon>Bacillati</taxon>
        <taxon>Actinomycetota</taxon>
        <taxon>Actinomycetes</taxon>
        <taxon>Mycobacteriales</taxon>
        <taxon>Mycobacteriaceae</taxon>
        <taxon>Mycolicibacterium</taxon>
    </lineage>
</organism>
<accession>A0A9X2YH24</accession>
<sequence length="708" mass="77107">MTPRETNAGSDASEVRSTITVPPDLVVGLLGRSDENLRALENLLSADIHARGNAVTLSGEPADVALAERAISELIEIVGSGQRLTPDAVRHSVAMLTGMQNGTVDESPADVLTLDILSRRGKTIRPKTLNQKRYVDAIDAHTIVFGIGPAGTGKTYLAMAKAVSALQTKQVSRIILTRPAVEAGERLGFLPGTLSEKIDPYLRPLYDALHDMMDPELIPKLMSAGVIEVAPLAYMRGRAQPLFTKVLTPHGFEAIGDLKIGDFVIGSDGRPTEVLGIHPQGFKEIYRVYTQDGSSTLASGDHLWSVYTRSDRRRDKPARVLTTKEMIGNLRAAHHHRYELPLLSAPVQFEPQPVPLDPYALGLLLGDGCISCLTSPSFSTNDPELADAVERLIPGVILRRKSQYEYSIVGPHGRGGTTKNPLTEVLRSLGLAGTKSDDKYVPYEYLQNTSTVRLAVLQGLLDSDGGPVTQDGRTCRIQYGSASEQLADDVTFLVQSLGGVVYRRRRPALGRKPGLARGREVHHRADATILDIRLPQGVAPFRLQRKLEKYSLTGGGQPKRYIDRIEEAGTEEAVCITVAAEDSLYVTEDFLLTHNTLNDAFIILDEAQNTTAEQMKMFLTRLGFNSKIVVTGDITQVDLPGGAASGLNAATRILAGIDDIHFAELTSADVVRHRLVSEIVDAYARAEEPTLMNRAQRRASGTESRPRR</sequence>
<dbReference type="SUPFAM" id="SSF54791">
    <property type="entry name" value="Eukaryotic type KH-domain (KH-domain type I)"/>
    <property type="match status" value="1"/>
</dbReference>
<dbReference type="Pfam" id="PF02562">
    <property type="entry name" value="PhoH"/>
    <property type="match status" value="2"/>
</dbReference>
<dbReference type="SUPFAM" id="SSF51294">
    <property type="entry name" value="Hedgehog/intein (Hint) domain"/>
    <property type="match status" value="1"/>
</dbReference>
<evidence type="ECO:0000256" key="5">
    <source>
        <dbReference type="ARBA" id="ARBA00022840"/>
    </source>
</evidence>
<dbReference type="InterPro" id="IPR036612">
    <property type="entry name" value="KH_dom_type_1_sf"/>
</dbReference>
<keyword evidence="7" id="KW-0694">RNA-binding</keyword>
<dbReference type="EMBL" id="JACKRN010000854">
    <property type="protein sequence ID" value="MCV7073369.1"/>
    <property type="molecule type" value="Genomic_DNA"/>
</dbReference>
<evidence type="ECO:0000256" key="4">
    <source>
        <dbReference type="ARBA" id="ARBA00022741"/>
    </source>
</evidence>
<reference evidence="9" key="1">
    <citation type="submission" date="2020-07" db="EMBL/GenBank/DDBJ databases">
        <authorList>
            <person name="Pettersson B.M.F."/>
            <person name="Behra P.R.K."/>
            <person name="Ramesh M."/>
            <person name="Das S."/>
            <person name="Dasgupta S."/>
            <person name="Kirsebom L.A."/>
        </authorList>
    </citation>
    <scope>NUCLEOTIDE SEQUENCE</scope>
    <source>
        <strain evidence="9">DSM 45406</strain>
    </source>
</reference>
<comment type="subcellular location">
    <subcellularLocation>
        <location evidence="1">Cytoplasm</location>
    </subcellularLocation>
</comment>
<comment type="similarity">
    <text evidence="2">Belongs to the PhoH family.</text>
</comment>
<dbReference type="RefSeq" id="WP_043410533.1">
    <property type="nucleotide sequence ID" value="NZ_CP092427.2"/>
</dbReference>
<dbReference type="GO" id="GO:0004519">
    <property type="term" value="F:endonuclease activity"/>
    <property type="evidence" value="ECO:0007669"/>
    <property type="project" value="InterPro"/>
</dbReference>
<dbReference type="AlphaFoldDB" id="A0A9X2YH24"/>
<evidence type="ECO:0000259" key="8">
    <source>
        <dbReference type="PROSITE" id="PS50819"/>
    </source>
</evidence>
<dbReference type="Proteomes" id="UP001140272">
    <property type="component" value="Unassembled WGS sequence"/>
</dbReference>
<dbReference type="PROSITE" id="PS50084">
    <property type="entry name" value="KH_TYPE_1"/>
    <property type="match status" value="1"/>
</dbReference>
<feature type="domain" description="DOD-type homing endonuclease" evidence="8">
    <location>
        <begin position="360"/>
        <end position="499"/>
    </location>
</feature>
<dbReference type="CDD" id="cd00105">
    <property type="entry name" value="KH-I"/>
    <property type="match status" value="1"/>
</dbReference>
<evidence type="ECO:0000313" key="9">
    <source>
        <dbReference type="EMBL" id="MCV7073369.1"/>
    </source>
</evidence>